<dbReference type="InterPro" id="IPR029787">
    <property type="entry name" value="Nucleotide_cyclase"/>
</dbReference>
<keyword evidence="2" id="KW-1185">Reference proteome</keyword>
<geneLocation type="plasmid" evidence="1">
    <name>unnamed</name>
</geneLocation>
<proteinExistence type="predicted"/>
<dbReference type="Proteomes" id="UP000294292">
    <property type="component" value="Plasmid unnamed"/>
</dbReference>
<dbReference type="SUPFAM" id="SSF55073">
    <property type="entry name" value="Nucleotide cyclase"/>
    <property type="match status" value="1"/>
</dbReference>
<keyword evidence="1" id="KW-0614">Plasmid</keyword>
<sequence length="240" mass="27085">MTELRKGNVPIHKLIKDGKILESLIYSDLKKSFSITDIPTEKIGTYEDFPAATVVFDLSGSSLSIRNRGAKKFAAESQYLFKGITDIIYTHDGIIEKFPGDGISMHFPAKNSEKDDSVNAERAIKNACKSIMMIDLFLSTKMNMDRSKYRFSLSYGEDTIITIFGSLKHQELISIGHAVNVAHKLEKIIKNANCFVGMDEICKEIAESKYDFSFSVCKTLPIDLKRNEHGNPEFWYGVVY</sequence>
<evidence type="ECO:0000313" key="2">
    <source>
        <dbReference type="Proteomes" id="UP000294292"/>
    </source>
</evidence>
<accession>A0A4P7A2K0</accession>
<dbReference type="KEGG" id="panc:E2636_18605"/>
<gene>
    <name evidence="1" type="ORF">E2636_18605</name>
</gene>
<dbReference type="GeneID" id="39472605"/>
<evidence type="ECO:0000313" key="1">
    <source>
        <dbReference type="EMBL" id="QBP43171.1"/>
    </source>
</evidence>
<dbReference type="Gene3D" id="3.30.70.1230">
    <property type="entry name" value="Nucleotide cyclase"/>
    <property type="match status" value="1"/>
</dbReference>
<evidence type="ECO:0008006" key="3">
    <source>
        <dbReference type="Google" id="ProtNLM"/>
    </source>
</evidence>
<organism evidence="1 2">
    <name type="scientific">Paenisporosarcina antarctica</name>
    <dbReference type="NCBI Taxonomy" id="417367"/>
    <lineage>
        <taxon>Bacteria</taxon>
        <taxon>Bacillati</taxon>
        <taxon>Bacillota</taxon>
        <taxon>Bacilli</taxon>
        <taxon>Bacillales</taxon>
        <taxon>Caryophanaceae</taxon>
        <taxon>Paenisporosarcina</taxon>
    </lineage>
</organism>
<reference evidence="1 2" key="1">
    <citation type="submission" date="2019-03" db="EMBL/GenBank/DDBJ databases">
        <title>Complete genome sequence of Paenisporosarcina antarctica CGMCC 1.6503T.</title>
        <authorList>
            <person name="Rong J.-C."/>
            <person name="Chi N.-Y."/>
            <person name="Zhang Q.-F."/>
        </authorList>
    </citation>
    <scope>NUCLEOTIDE SEQUENCE [LARGE SCALE GENOMIC DNA]</scope>
    <source>
        <strain evidence="1 2">CGMCC 1.6503</strain>
        <plasmid evidence="1 2">unnamed</plasmid>
    </source>
</reference>
<dbReference type="AlphaFoldDB" id="A0A4P7A2K0"/>
<dbReference type="EMBL" id="CP038016">
    <property type="protein sequence ID" value="QBP43171.1"/>
    <property type="molecule type" value="Genomic_DNA"/>
</dbReference>
<dbReference type="RefSeq" id="WP_134211880.1">
    <property type="nucleotide sequence ID" value="NZ_CP038016.1"/>
</dbReference>
<name>A0A4P7A2K0_9BACL</name>
<dbReference type="OrthoDB" id="9806704at2"/>
<protein>
    <recommendedName>
        <fullName evidence="3">Adenylate/guanylate cyclase domain-containing protein</fullName>
    </recommendedName>
</protein>